<evidence type="ECO:0000259" key="1">
    <source>
        <dbReference type="Pfam" id="PF02627"/>
    </source>
</evidence>
<sequence length="336" mass="35370">MAIRYISPVPRRTASGRVAEVYAQSVADFGQPAFMMLSPAPDLHAAAWAVLRESSLTGSAPRVDKEVVSVAVSHANRCRFCIDAHSILIHALGDHDLAEDLFHDRTPAEAGYAELVAWAKATRTPGAAQLPAPPFPAELAAEYIGTALLTHFINRMFSTLTDEQLLPGNLQRSRSVRRVGAMAYTRVVHRELNPGDSLPLLAGIPLGHSPAWAAGTPIATAFAALRGAAAAGGALLSGPGLDLLRTTVAQWDGTHQPSPGTWLPQRLAGLPGADRPATALALLAALAPHDITDADVTAWRASAHVTDADLVRLLAYGAVVALDRIDETIAGQASTR</sequence>
<dbReference type="RefSeq" id="WP_210159074.1">
    <property type="nucleotide sequence ID" value="NZ_JAFCNB010000023.1"/>
</dbReference>
<dbReference type="EMBL" id="JAFCNB010000023">
    <property type="protein sequence ID" value="MBP2707810.1"/>
    <property type="molecule type" value="Genomic_DNA"/>
</dbReference>
<dbReference type="InterPro" id="IPR004675">
    <property type="entry name" value="AhpD_core"/>
</dbReference>
<dbReference type="Pfam" id="PF02627">
    <property type="entry name" value="CMD"/>
    <property type="match status" value="1"/>
</dbReference>
<reference evidence="2" key="1">
    <citation type="submission" date="2021-02" db="EMBL/GenBank/DDBJ databases">
        <title>Draft genome sequence of Microbispora sp. RL4-1S isolated from rice leaves in Thailand.</title>
        <authorList>
            <person name="Muangham S."/>
            <person name="Duangmal K."/>
        </authorList>
    </citation>
    <scope>NUCLEOTIDE SEQUENCE</scope>
    <source>
        <strain evidence="2">RL4-1S</strain>
    </source>
</reference>
<gene>
    <name evidence="2" type="ORF">JOL79_28920</name>
</gene>
<dbReference type="GO" id="GO:0051920">
    <property type="term" value="F:peroxiredoxin activity"/>
    <property type="evidence" value="ECO:0007669"/>
    <property type="project" value="InterPro"/>
</dbReference>
<organism evidence="2 3">
    <name type="scientific">Microbispora oryzae</name>
    <dbReference type="NCBI Taxonomy" id="2806554"/>
    <lineage>
        <taxon>Bacteria</taxon>
        <taxon>Bacillati</taxon>
        <taxon>Actinomycetota</taxon>
        <taxon>Actinomycetes</taxon>
        <taxon>Streptosporangiales</taxon>
        <taxon>Streptosporangiaceae</taxon>
        <taxon>Microbispora</taxon>
    </lineage>
</organism>
<dbReference type="AlphaFoldDB" id="A0A940WLG3"/>
<dbReference type="Gene3D" id="1.20.1290.10">
    <property type="entry name" value="AhpD-like"/>
    <property type="match status" value="1"/>
</dbReference>
<dbReference type="InterPro" id="IPR003779">
    <property type="entry name" value="CMD-like"/>
</dbReference>
<feature type="domain" description="Carboxymuconolactone decarboxylase-like" evidence="1">
    <location>
        <begin position="46"/>
        <end position="86"/>
    </location>
</feature>
<accession>A0A940WLG3</accession>
<dbReference type="SUPFAM" id="SSF69118">
    <property type="entry name" value="AhpD-like"/>
    <property type="match status" value="1"/>
</dbReference>
<keyword evidence="3" id="KW-1185">Reference proteome</keyword>
<evidence type="ECO:0000313" key="3">
    <source>
        <dbReference type="Proteomes" id="UP000674234"/>
    </source>
</evidence>
<evidence type="ECO:0000313" key="2">
    <source>
        <dbReference type="EMBL" id="MBP2707810.1"/>
    </source>
</evidence>
<name>A0A940WLG3_9ACTN</name>
<proteinExistence type="predicted"/>
<dbReference type="InterPro" id="IPR029032">
    <property type="entry name" value="AhpD-like"/>
</dbReference>
<comment type="caution">
    <text evidence="2">The sequence shown here is derived from an EMBL/GenBank/DDBJ whole genome shotgun (WGS) entry which is preliminary data.</text>
</comment>
<dbReference type="Proteomes" id="UP000674234">
    <property type="component" value="Unassembled WGS sequence"/>
</dbReference>
<protein>
    <submittedName>
        <fullName evidence="2">Carboxymuconolactone decarboxylase family protein</fullName>
    </submittedName>
</protein>
<dbReference type="NCBIfam" id="TIGR00778">
    <property type="entry name" value="ahpD_dom"/>
    <property type="match status" value="1"/>
</dbReference>